<comment type="subcellular location">
    <subcellularLocation>
        <location evidence="1 7">Membrane</location>
        <topology evidence="1 7">Multi-pass membrane protein</topology>
    </subcellularLocation>
</comment>
<protein>
    <recommendedName>
        <fullName evidence="7">Tetraspanin</fullName>
    </recommendedName>
</protein>
<keyword evidence="3 7" id="KW-0812">Transmembrane</keyword>
<evidence type="ECO:0000256" key="7">
    <source>
        <dbReference type="RuleBase" id="RU361218"/>
    </source>
</evidence>
<reference evidence="8" key="3">
    <citation type="submission" date="2025-09" db="UniProtKB">
        <authorList>
            <consortium name="Ensembl"/>
        </authorList>
    </citation>
    <scope>IDENTIFICATION</scope>
</reference>
<dbReference type="AlphaFoldDB" id="A0A4W6FET4"/>
<dbReference type="Gene3D" id="1.10.1450.10">
    <property type="entry name" value="Tetraspanin"/>
    <property type="match status" value="1"/>
</dbReference>
<evidence type="ECO:0000256" key="5">
    <source>
        <dbReference type="ARBA" id="ARBA00023136"/>
    </source>
</evidence>
<feature type="disulfide bond" evidence="6">
    <location>
        <begin position="105"/>
        <end position="121"/>
    </location>
</feature>
<evidence type="ECO:0000256" key="2">
    <source>
        <dbReference type="ARBA" id="ARBA00006840"/>
    </source>
</evidence>
<dbReference type="InterPro" id="IPR008952">
    <property type="entry name" value="Tetraspanin_EC2_sf"/>
</dbReference>
<evidence type="ECO:0000313" key="9">
    <source>
        <dbReference type="Proteomes" id="UP000314980"/>
    </source>
</evidence>
<sequence>MVEQLSAFGGPSLGWGWVFAIGVLGISCLGIYAACSEKVLALKIFAGFMGVGMVIMLIFGIVVVVARNKIRDNYNSVAEEVAKQIQNDDGLRQTLEAIQLTLQCCGVVRAEDWGSDIPQSCECNTNGPLGKATCKAKPQGTTGPSQIYDQPCGTVIYSWIDIAFQVFMGICFGFAVTALMGLLVSLLMIHQIKRYDNVGGASIAMKGY</sequence>
<reference evidence="8" key="2">
    <citation type="submission" date="2025-08" db="UniProtKB">
        <authorList>
            <consortium name="Ensembl"/>
        </authorList>
    </citation>
    <scope>IDENTIFICATION</scope>
</reference>
<dbReference type="GO" id="GO:1900746">
    <property type="term" value="P:regulation of vascular endothelial growth factor signaling pathway"/>
    <property type="evidence" value="ECO:0007669"/>
    <property type="project" value="TreeGrafter"/>
</dbReference>
<feature type="transmembrane region" description="Helical" evidence="7">
    <location>
        <begin position="12"/>
        <end position="32"/>
    </location>
</feature>
<keyword evidence="9" id="KW-1185">Reference proteome</keyword>
<proteinExistence type="inferred from homology"/>
<dbReference type="PANTHER" id="PTHR19282">
    <property type="entry name" value="TETRASPANIN"/>
    <property type="match status" value="1"/>
</dbReference>
<reference evidence="9" key="1">
    <citation type="submission" date="2015-09" db="EMBL/GenBank/DDBJ databases">
        <authorList>
            <person name="Sai Rama Sridatta P."/>
        </authorList>
    </citation>
    <scope>NUCLEOTIDE SEQUENCE [LARGE SCALE GENOMIC DNA]</scope>
</reference>
<dbReference type="Ensembl" id="ENSLCAT00010050982.1">
    <property type="protein sequence ID" value="ENSLCAP00010049732.1"/>
    <property type="gene ID" value="ENSLCAG00010023155.1"/>
</dbReference>
<dbReference type="SUPFAM" id="SSF48652">
    <property type="entry name" value="Tetraspanin"/>
    <property type="match status" value="1"/>
</dbReference>
<accession>A0A4W6FET4</accession>
<dbReference type="InterPro" id="IPR018499">
    <property type="entry name" value="Tetraspanin/Peripherin"/>
</dbReference>
<keyword evidence="4 7" id="KW-1133">Transmembrane helix</keyword>
<feature type="disulfide bond" evidence="6">
    <location>
        <begin position="104"/>
        <end position="134"/>
    </location>
</feature>
<keyword evidence="5 7" id="KW-0472">Membrane</keyword>
<keyword evidence="6" id="KW-1015">Disulfide bond</keyword>
<evidence type="ECO:0000256" key="6">
    <source>
        <dbReference type="PIRSR" id="PIRSR002419-1"/>
    </source>
</evidence>
<feature type="transmembrane region" description="Helical" evidence="7">
    <location>
        <begin position="166"/>
        <end position="189"/>
    </location>
</feature>
<feature type="transmembrane region" description="Helical" evidence="7">
    <location>
        <begin position="44"/>
        <end position="66"/>
    </location>
</feature>
<evidence type="ECO:0000313" key="8">
    <source>
        <dbReference type="Ensembl" id="ENSLCAP00010049732.1"/>
    </source>
</evidence>
<dbReference type="PIRSF" id="PIRSF002419">
    <property type="entry name" value="Tetraspanin"/>
    <property type="match status" value="1"/>
</dbReference>
<dbReference type="PANTHER" id="PTHR19282:SF456">
    <property type="entry name" value="CD63 MOLECULE"/>
    <property type="match status" value="1"/>
</dbReference>
<dbReference type="GeneTree" id="ENSGT00940000168658"/>
<evidence type="ECO:0000256" key="3">
    <source>
        <dbReference type="ARBA" id="ARBA00022692"/>
    </source>
</evidence>
<evidence type="ECO:0000256" key="1">
    <source>
        <dbReference type="ARBA" id="ARBA00004141"/>
    </source>
</evidence>
<comment type="caution">
    <text evidence="7">Lacks conserved residue(s) required for the propagation of feature annotation.</text>
</comment>
<dbReference type="GO" id="GO:0005886">
    <property type="term" value="C:plasma membrane"/>
    <property type="evidence" value="ECO:0007669"/>
    <property type="project" value="TreeGrafter"/>
</dbReference>
<comment type="similarity">
    <text evidence="2 7">Belongs to the tetraspanin (TM4SF) family.</text>
</comment>
<evidence type="ECO:0000256" key="4">
    <source>
        <dbReference type="ARBA" id="ARBA00022989"/>
    </source>
</evidence>
<organism evidence="8 9">
    <name type="scientific">Lates calcarifer</name>
    <name type="common">Barramundi</name>
    <name type="synonym">Holocentrus calcarifer</name>
    <dbReference type="NCBI Taxonomy" id="8187"/>
    <lineage>
        <taxon>Eukaryota</taxon>
        <taxon>Metazoa</taxon>
        <taxon>Chordata</taxon>
        <taxon>Craniata</taxon>
        <taxon>Vertebrata</taxon>
        <taxon>Euteleostomi</taxon>
        <taxon>Actinopterygii</taxon>
        <taxon>Neopterygii</taxon>
        <taxon>Teleostei</taxon>
        <taxon>Neoteleostei</taxon>
        <taxon>Acanthomorphata</taxon>
        <taxon>Carangaria</taxon>
        <taxon>Carangaria incertae sedis</taxon>
        <taxon>Centropomidae</taxon>
        <taxon>Lates</taxon>
    </lineage>
</organism>
<dbReference type="Pfam" id="PF00335">
    <property type="entry name" value="Tetraspanin"/>
    <property type="match status" value="1"/>
</dbReference>
<dbReference type="InterPro" id="IPR000301">
    <property type="entry name" value="Tetraspanin_animals"/>
</dbReference>
<dbReference type="InParanoid" id="A0A4W6FET4"/>
<dbReference type="Proteomes" id="UP000314980">
    <property type="component" value="Unassembled WGS sequence"/>
</dbReference>
<name>A0A4W6FET4_LATCA</name>